<feature type="compositionally biased region" description="Basic and acidic residues" evidence="1">
    <location>
        <begin position="180"/>
        <end position="193"/>
    </location>
</feature>
<evidence type="ECO:0000256" key="1">
    <source>
        <dbReference type="SAM" id="MobiDB-lite"/>
    </source>
</evidence>
<dbReference type="EMBL" id="AHKC01014058">
    <property type="protein sequence ID" value="EKF29129.1"/>
    <property type="molecule type" value="Genomic_DNA"/>
</dbReference>
<evidence type="ECO:0008006" key="5">
    <source>
        <dbReference type="Google" id="ProtNLM"/>
    </source>
</evidence>
<evidence type="ECO:0000313" key="4">
    <source>
        <dbReference type="Proteomes" id="UP000007350"/>
    </source>
</evidence>
<dbReference type="Proteomes" id="UP000007350">
    <property type="component" value="Unassembled WGS sequence"/>
</dbReference>
<feature type="region of interest" description="Disordered" evidence="1">
    <location>
        <begin position="130"/>
        <end position="196"/>
    </location>
</feature>
<accession>K2MTY3</accession>
<gene>
    <name evidence="3" type="ORF">MOQ_007103</name>
</gene>
<keyword evidence="4" id="KW-1185">Reference proteome</keyword>
<comment type="caution">
    <text evidence="3">The sequence shown here is derived from an EMBL/GenBank/DDBJ whole genome shotgun (WGS) entry which is preliminary data.</text>
</comment>
<proteinExistence type="predicted"/>
<dbReference type="AlphaFoldDB" id="K2MTY3"/>
<dbReference type="OrthoDB" id="247747at2759"/>
<evidence type="ECO:0000256" key="2">
    <source>
        <dbReference type="SAM" id="SignalP"/>
    </source>
</evidence>
<organism evidence="3 4">
    <name type="scientific">Trypanosoma cruzi marinkellei</name>
    <dbReference type="NCBI Taxonomy" id="85056"/>
    <lineage>
        <taxon>Eukaryota</taxon>
        <taxon>Discoba</taxon>
        <taxon>Euglenozoa</taxon>
        <taxon>Kinetoplastea</taxon>
        <taxon>Metakinetoplastina</taxon>
        <taxon>Trypanosomatida</taxon>
        <taxon>Trypanosomatidae</taxon>
        <taxon>Trypanosoma</taxon>
        <taxon>Schizotrypanum</taxon>
    </lineage>
</organism>
<protein>
    <recommendedName>
        <fullName evidence="5">Trypomastigote, Alanine, Serine and Valine rich protein (TASV), subfamily A</fullName>
    </recommendedName>
</protein>
<feature type="compositionally biased region" description="Low complexity" evidence="1">
    <location>
        <begin position="135"/>
        <end position="153"/>
    </location>
</feature>
<keyword evidence="2" id="KW-0732">Signal</keyword>
<name>K2MTY3_TRYCR</name>
<evidence type="ECO:0000313" key="3">
    <source>
        <dbReference type="EMBL" id="EKF29129.1"/>
    </source>
</evidence>
<sequence>MMMMTTVRRRVACYLLVLALLCISSSISVHGDAVPEKKWSYVEVSCLGADGRLSWRLSGENVWRRCAKQPGGYENVTDDCARLCDDAGEFYKSNITGKCPPEGAERDFAFTMSFASYQNITVCPSAPAESSARLGAGDAQPGQSQAQAGVAAAPKTARDGLGGSGVSGSLGEAAVTPHNKPPDHTDKDRDASKPSENAVATVWVRTPLLLLVTALVCTALR</sequence>
<feature type="signal peptide" evidence="2">
    <location>
        <begin position="1"/>
        <end position="31"/>
    </location>
</feature>
<reference evidence="3 4" key="1">
    <citation type="journal article" date="2012" name="BMC Genomics">
        <title>Comparative genomic analysis of human infective Trypanosoma cruzi lineages with the bat-restricted subspecies T. cruzi marinkellei.</title>
        <authorList>
            <person name="Franzen O."/>
            <person name="Talavera-Lopez C."/>
            <person name="Ochaya S."/>
            <person name="Butler C.E."/>
            <person name="Messenger L.A."/>
            <person name="Lewis M.D."/>
            <person name="Llewellyn M.S."/>
            <person name="Marinkelle C.J."/>
            <person name="Tyler K.M."/>
            <person name="Miles M.A."/>
            <person name="Andersson B."/>
        </authorList>
    </citation>
    <scope>NUCLEOTIDE SEQUENCE [LARGE SCALE GENOMIC DNA]</scope>
    <source>
        <strain evidence="3 4">B7</strain>
    </source>
</reference>
<feature type="chain" id="PRO_5003861458" description="Trypomastigote, Alanine, Serine and Valine rich protein (TASV), subfamily A" evidence="2">
    <location>
        <begin position="32"/>
        <end position="221"/>
    </location>
</feature>